<evidence type="ECO:0000313" key="11">
    <source>
        <dbReference type="Proteomes" id="UP000835052"/>
    </source>
</evidence>
<keyword evidence="3" id="KW-0158">Chromosome</keyword>
<reference evidence="10" key="1">
    <citation type="submission" date="2020-10" db="EMBL/GenBank/DDBJ databases">
        <authorList>
            <person name="Kikuchi T."/>
        </authorList>
    </citation>
    <scope>NUCLEOTIDE SEQUENCE</scope>
    <source>
        <strain evidence="10">NKZ352</strain>
    </source>
</reference>
<evidence type="ECO:0000256" key="2">
    <source>
        <dbReference type="ARBA" id="ARBA00006533"/>
    </source>
</evidence>
<feature type="region of interest" description="Disordered" evidence="8">
    <location>
        <begin position="987"/>
        <end position="1050"/>
    </location>
</feature>
<dbReference type="InterPro" id="IPR025977">
    <property type="entry name" value="Cnd3_C"/>
</dbReference>
<name>A0A8S1HV81_9PELO</name>
<feature type="region of interest" description="Disordered" evidence="8">
    <location>
        <begin position="1"/>
        <end position="25"/>
    </location>
</feature>
<dbReference type="GO" id="GO:0005737">
    <property type="term" value="C:cytoplasm"/>
    <property type="evidence" value="ECO:0007669"/>
    <property type="project" value="TreeGrafter"/>
</dbReference>
<dbReference type="EMBL" id="CAJGYM010000221">
    <property type="protein sequence ID" value="CAD6199974.1"/>
    <property type="molecule type" value="Genomic_DNA"/>
</dbReference>
<evidence type="ECO:0000256" key="1">
    <source>
        <dbReference type="ARBA" id="ARBA00004286"/>
    </source>
</evidence>
<dbReference type="GO" id="GO:0000796">
    <property type="term" value="C:condensin complex"/>
    <property type="evidence" value="ECO:0007669"/>
    <property type="project" value="InterPro"/>
</dbReference>
<keyword evidence="11" id="KW-1185">Reference proteome</keyword>
<dbReference type="GO" id="GO:0051301">
    <property type="term" value="P:cell division"/>
    <property type="evidence" value="ECO:0007669"/>
    <property type="project" value="UniProtKB-KW"/>
</dbReference>
<evidence type="ECO:0000256" key="4">
    <source>
        <dbReference type="ARBA" id="ARBA00022618"/>
    </source>
</evidence>
<feature type="compositionally biased region" description="Acidic residues" evidence="8">
    <location>
        <begin position="988"/>
        <end position="998"/>
    </location>
</feature>
<organism evidence="10 11">
    <name type="scientific">Caenorhabditis auriculariae</name>
    <dbReference type="NCBI Taxonomy" id="2777116"/>
    <lineage>
        <taxon>Eukaryota</taxon>
        <taxon>Metazoa</taxon>
        <taxon>Ecdysozoa</taxon>
        <taxon>Nematoda</taxon>
        <taxon>Chromadorea</taxon>
        <taxon>Rhabditida</taxon>
        <taxon>Rhabditina</taxon>
        <taxon>Rhabditomorpha</taxon>
        <taxon>Rhabditoidea</taxon>
        <taxon>Rhabditidae</taxon>
        <taxon>Peloderinae</taxon>
        <taxon>Caenorhabditis</taxon>
    </lineage>
</organism>
<evidence type="ECO:0000256" key="8">
    <source>
        <dbReference type="SAM" id="MobiDB-lite"/>
    </source>
</evidence>
<evidence type="ECO:0000256" key="7">
    <source>
        <dbReference type="ARBA" id="ARBA00023306"/>
    </source>
</evidence>
<accession>A0A8S1HV81</accession>
<dbReference type="GO" id="GO:0007076">
    <property type="term" value="P:mitotic chromosome condensation"/>
    <property type="evidence" value="ECO:0007669"/>
    <property type="project" value="InterPro"/>
</dbReference>
<comment type="subcellular location">
    <subcellularLocation>
        <location evidence="1">Chromosome</location>
    </subcellularLocation>
</comment>
<feature type="compositionally biased region" description="Basic and acidic residues" evidence="8">
    <location>
        <begin position="16"/>
        <end position="25"/>
    </location>
</feature>
<dbReference type="InterPro" id="IPR011989">
    <property type="entry name" value="ARM-like"/>
</dbReference>
<keyword evidence="7" id="KW-0131">Cell cycle</keyword>
<feature type="compositionally biased region" description="Polar residues" evidence="8">
    <location>
        <begin position="1014"/>
        <end position="1027"/>
    </location>
</feature>
<dbReference type="Pfam" id="PF12719">
    <property type="entry name" value="Cnd3"/>
    <property type="match status" value="1"/>
</dbReference>
<proteinExistence type="inferred from homology"/>
<evidence type="ECO:0000256" key="5">
    <source>
        <dbReference type="ARBA" id="ARBA00022776"/>
    </source>
</evidence>
<feature type="domain" description="Nuclear condensin complex subunit 3 C-terminal" evidence="9">
    <location>
        <begin position="681"/>
        <end position="934"/>
    </location>
</feature>
<dbReference type="OrthoDB" id="5874409at2759"/>
<dbReference type="AlphaFoldDB" id="A0A8S1HV81"/>
<dbReference type="SUPFAM" id="SSF48371">
    <property type="entry name" value="ARM repeat"/>
    <property type="match status" value="1"/>
</dbReference>
<gene>
    <name evidence="10" type="ORF">CAUJ_LOCUS15873</name>
</gene>
<feature type="region of interest" description="Disordered" evidence="8">
    <location>
        <begin position="1064"/>
        <end position="1096"/>
    </location>
</feature>
<evidence type="ECO:0000256" key="6">
    <source>
        <dbReference type="ARBA" id="ARBA00023067"/>
    </source>
</evidence>
<comment type="similarity">
    <text evidence="2">Belongs to the CND3 (condensin subunit 3) family.</text>
</comment>
<keyword evidence="6" id="KW-0226">DNA condensation</keyword>
<keyword evidence="5" id="KW-0498">Mitosis</keyword>
<protein>
    <recommendedName>
        <fullName evidence="9">Nuclear condensin complex subunit 3 C-terminal domain-containing protein</fullName>
    </recommendedName>
</protein>
<feature type="compositionally biased region" description="Basic residues" evidence="8">
    <location>
        <begin position="1"/>
        <end position="13"/>
    </location>
</feature>
<dbReference type="GO" id="GO:0000793">
    <property type="term" value="C:condensed chromosome"/>
    <property type="evidence" value="ECO:0007669"/>
    <property type="project" value="TreeGrafter"/>
</dbReference>
<feature type="compositionally biased region" description="Basic residues" evidence="8">
    <location>
        <begin position="1087"/>
        <end position="1096"/>
    </location>
</feature>
<evidence type="ECO:0000313" key="10">
    <source>
        <dbReference type="EMBL" id="CAD6199974.1"/>
    </source>
</evidence>
<dbReference type="Proteomes" id="UP000835052">
    <property type="component" value="Unassembled WGS sequence"/>
</dbReference>
<sequence length="1096" mass="125451">MSRPQGRRRRRFRLSPVREEGSSPREIFDVSTLLSDVEDDDDADDDIDDEAILNAKLAALQAETRITGNRSFAPPDNKKCRDALTGVVQQIFTSSGSHDDFKLGVRAFEREYKKVLSVEQLRLPFFNELDVRLSFIVEDGSNFREQRRFVLEVVANFAASVLHSSGDVSVVEFLCEFCETWSAFSLADARVNIAVLIAFVFRSCLRESRGGDSELLPNRQLRRFVDVLKMLIQDKNPATRVETIAAFGVIQNVELDADFLGEDERNPKEIVMKSLLDYSHLCRMAAVQLFSVTSKEQADFLRKLALCDNNTKVRCLAIEKFGDVNFKMTSNVERFDFLFTLLKDYDPAIREAAKKFIIQKYLTILADKRKKVMRRINKGEVVAVDSQGEVLDSDEEMLNQNPLFSTASMMLLNMLPPAITAQEYTDLKSVFFEVIDTLRRLYKTSTKEMDAFIEELCNDVSPSPPNLLTRKTATELLTVPANTSEQLMYTTCWRFMVEFAVERAPRKCDHENTIDRLAPGLPHTLQIANSLLDAWKEKEEKEPADEEENHLQEHTLYNLLLILKHLERDKNTELRKEWRMLLEKILLRQPMKLLTDVVMEDLGRIHEGCPRTLLNVIADVMLSYAPDTADETISLAISGSNGHVVQSEDADIYELQLLHGALKTGLFSDLSDEIIERLNKIRQFLSHKKVECRVWAIQCFAMIGVFGREACHGLYEIVHKRLHHDVLLVKLACIDFMVEMIGKHGYKVINAQFSQVFKRDSKSTGATELMDEFSGIMLEESVEEALCLKTCEGAGKILLNEIGIDFTQKSWAKVLMAFFYRMTITSDRIRSAIGSFLKIFGSLSAHNQRGILDIFNDFFSEAEYEHDTIVKHMSHEKLSRIAPLFAVLTRHSLLPKKERQSNTPCHVELLRKAFQELYMKIESIQARYYCHILDFVELESIEPIKILEFIDQTNNLIEMNETISDQKTQVVELRRFLRRMKKNVAEGDNAEEYEEEEEFQLKQEPEDEIEKTATAPQKSTRTPQSRLITPKKGMSAARRGKNSTKIPATPLSVVHEIHELVTSPSVTASTKKRNAKMVIKSSETRSHLNRSTKKKN</sequence>
<keyword evidence="4" id="KW-0132">Cell division</keyword>
<evidence type="ECO:0000256" key="3">
    <source>
        <dbReference type="ARBA" id="ARBA00022454"/>
    </source>
</evidence>
<dbReference type="InterPro" id="IPR016024">
    <property type="entry name" value="ARM-type_fold"/>
</dbReference>
<evidence type="ECO:0000259" key="9">
    <source>
        <dbReference type="Pfam" id="PF12719"/>
    </source>
</evidence>
<comment type="caution">
    <text evidence="10">The sequence shown here is derived from an EMBL/GenBank/DDBJ whole genome shotgun (WGS) entry which is preliminary data.</text>
</comment>
<dbReference type="Gene3D" id="1.25.10.10">
    <property type="entry name" value="Leucine-rich Repeat Variant"/>
    <property type="match status" value="1"/>
</dbReference>
<dbReference type="PANTHER" id="PTHR14418">
    <property type="entry name" value="CONDENSIN COMPLEX SUBUNIT 3-RELATED"/>
    <property type="match status" value="1"/>
</dbReference>
<dbReference type="PANTHER" id="PTHR14418:SF5">
    <property type="entry name" value="CONDENSIN COMPLEX SUBUNIT 3"/>
    <property type="match status" value="1"/>
</dbReference>
<dbReference type="InterPro" id="IPR027165">
    <property type="entry name" value="CND3"/>
</dbReference>